<dbReference type="Pfam" id="PF14808">
    <property type="entry name" value="TMEM164"/>
    <property type="match status" value="1"/>
</dbReference>
<gene>
    <name evidence="2" type="ORF">DQG23_15745</name>
</gene>
<protein>
    <submittedName>
        <fullName evidence="2">TIGR02206 family membrane protein</fullName>
    </submittedName>
</protein>
<feature type="transmembrane region" description="Helical" evidence="1">
    <location>
        <begin position="167"/>
        <end position="189"/>
    </location>
</feature>
<keyword evidence="1" id="KW-0472">Membrane</keyword>
<evidence type="ECO:0000256" key="1">
    <source>
        <dbReference type="SAM" id="Phobius"/>
    </source>
</evidence>
<keyword evidence="1" id="KW-1133">Transmembrane helix</keyword>
<evidence type="ECO:0000313" key="3">
    <source>
        <dbReference type="Proteomes" id="UP000250369"/>
    </source>
</evidence>
<organism evidence="2 3">
    <name type="scientific">Paenibacillus contaminans</name>
    <dbReference type="NCBI Taxonomy" id="450362"/>
    <lineage>
        <taxon>Bacteria</taxon>
        <taxon>Bacillati</taxon>
        <taxon>Bacillota</taxon>
        <taxon>Bacilli</taxon>
        <taxon>Bacillales</taxon>
        <taxon>Paenibacillaceae</taxon>
        <taxon>Paenibacillus</taxon>
    </lineage>
</organism>
<keyword evidence="3" id="KW-1185">Reference proteome</keyword>
<feature type="transmembrane region" description="Helical" evidence="1">
    <location>
        <begin position="47"/>
        <end position="67"/>
    </location>
</feature>
<sequence>MDWFSESGYPFAMFTAQHLIPLAVIVLLVLLLYRYREPLGGDSWKKTIRVGLGILLILSEVLLYVWYLYYGQFSPEQSLPLQLCSISYILTIVMLFYPSYRLYEFLYFAGVGGAVQALLTPAAILSGFPHFTYFYFFIGHGAIVWVALYMTWVYGYRPTWHSIWRTLLYLNVLLAVIVPVNWITGGNYLFVAEKPSGDSLLNFLGPWPWYLVSLEGVAAVLFVILYLPFIRRRAATGSSK</sequence>
<feature type="transmembrane region" description="Helical" evidence="1">
    <location>
        <begin position="134"/>
        <end position="155"/>
    </location>
</feature>
<dbReference type="AlphaFoldDB" id="A0A329MR35"/>
<name>A0A329MR35_9BACL</name>
<comment type="caution">
    <text evidence="2">The sequence shown here is derived from an EMBL/GenBank/DDBJ whole genome shotgun (WGS) entry which is preliminary data.</text>
</comment>
<dbReference type="Proteomes" id="UP000250369">
    <property type="component" value="Unassembled WGS sequence"/>
</dbReference>
<feature type="transmembrane region" description="Helical" evidence="1">
    <location>
        <begin position="79"/>
        <end position="98"/>
    </location>
</feature>
<accession>A0A329MR35</accession>
<keyword evidence="1" id="KW-0812">Transmembrane</keyword>
<feature type="transmembrane region" description="Helical" evidence="1">
    <location>
        <begin position="209"/>
        <end position="230"/>
    </location>
</feature>
<dbReference type="NCBIfam" id="TIGR02206">
    <property type="entry name" value="intg_mem_TP0381"/>
    <property type="match status" value="1"/>
</dbReference>
<evidence type="ECO:0000313" key="2">
    <source>
        <dbReference type="EMBL" id="RAV20417.1"/>
    </source>
</evidence>
<dbReference type="EMBL" id="QMFB01000008">
    <property type="protein sequence ID" value="RAV20417.1"/>
    <property type="molecule type" value="Genomic_DNA"/>
</dbReference>
<feature type="transmembrane region" description="Helical" evidence="1">
    <location>
        <begin position="105"/>
        <end position="128"/>
    </location>
</feature>
<proteinExistence type="predicted"/>
<feature type="transmembrane region" description="Helical" evidence="1">
    <location>
        <begin position="12"/>
        <end position="35"/>
    </location>
</feature>
<reference evidence="2 3" key="1">
    <citation type="journal article" date="2009" name="Int. J. Syst. Evol. Microbiol.">
        <title>Paenibacillus contaminans sp. nov., isolated from a contaminated laboratory plate.</title>
        <authorList>
            <person name="Chou J.H."/>
            <person name="Lee J.H."/>
            <person name="Lin M.C."/>
            <person name="Chang P.S."/>
            <person name="Arun A.B."/>
            <person name="Young C.C."/>
            <person name="Chen W.M."/>
        </authorList>
    </citation>
    <scope>NUCLEOTIDE SEQUENCE [LARGE SCALE GENOMIC DNA]</scope>
    <source>
        <strain evidence="2 3">CKOBP-6</strain>
    </source>
</reference>
<dbReference type="OrthoDB" id="9813172at2"/>
<dbReference type="InterPro" id="IPR011737">
    <property type="entry name" value="CHP02206_TP0381"/>
</dbReference>
<dbReference type="RefSeq" id="WP_113031814.1">
    <property type="nucleotide sequence ID" value="NZ_QMFB01000008.1"/>
</dbReference>